<dbReference type="Pfam" id="PF01878">
    <property type="entry name" value="EVE"/>
    <property type="match status" value="1"/>
</dbReference>
<comment type="caution">
    <text evidence="2">The sequence shown here is derived from an EMBL/GenBank/DDBJ whole genome shotgun (WGS) entry which is preliminary data.</text>
</comment>
<evidence type="ECO:0000259" key="1">
    <source>
        <dbReference type="Pfam" id="PF01878"/>
    </source>
</evidence>
<organism evidence="2 3">
    <name type="scientific">Mycolicibacterium iranicum</name>
    <name type="common">Mycobacterium iranicum</name>
    <dbReference type="NCBI Taxonomy" id="912594"/>
    <lineage>
        <taxon>Bacteria</taxon>
        <taxon>Bacillati</taxon>
        <taxon>Actinomycetota</taxon>
        <taxon>Actinomycetes</taxon>
        <taxon>Mycobacteriales</taxon>
        <taxon>Mycobacteriaceae</taxon>
        <taxon>Mycolicibacterium</taxon>
    </lineage>
</organism>
<keyword evidence="3" id="KW-1185">Reference proteome</keyword>
<dbReference type="RefSeq" id="WP_260155731.1">
    <property type="nucleotide sequence ID" value="NZ_JACHVU010000001.1"/>
</dbReference>
<accession>A0A839Q139</accession>
<sequence length="141" mass="15422">MPQRSVTVETLGAWVIKCNPQATALEPMRAAGRAKSEWCVADNYRSRLMLAGQCVLFWVSGHPRRGIWGAGTVTGTAVARDGRWHVPVDIPLFDEPLTATELASIPGLRDMEVFRSPQQSNPSWISAAHFALVEPLLPSAD</sequence>
<proteinExistence type="predicted"/>
<dbReference type="AlphaFoldDB" id="A0A839Q139"/>
<name>A0A839Q139_MYCIR</name>
<dbReference type="InterPro" id="IPR002740">
    <property type="entry name" value="EVE_domain"/>
</dbReference>
<dbReference type="Gene3D" id="3.10.590.10">
    <property type="entry name" value="ph1033 like domains"/>
    <property type="match status" value="1"/>
</dbReference>
<feature type="domain" description="EVE" evidence="1">
    <location>
        <begin position="14"/>
        <end position="133"/>
    </location>
</feature>
<evidence type="ECO:0000313" key="2">
    <source>
        <dbReference type="EMBL" id="MBB2989143.1"/>
    </source>
</evidence>
<evidence type="ECO:0000313" key="3">
    <source>
        <dbReference type="Proteomes" id="UP000550501"/>
    </source>
</evidence>
<dbReference type="SUPFAM" id="SSF88697">
    <property type="entry name" value="PUA domain-like"/>
    <property type="match status" value="1"/>
</dbReference>
<protein>
    <recommendedName>
        <fullName evidence="1">EVE domain-containing protein</fullName>
    </recommendedName>
</protein>
<dbReference type="EMBL" id="JACHVU010000001">
    <property type="protein sequence ID" value="MBB2989143.1"/>
    <property type="molecule type" value="Genomic_DNA"/>
</dbReference>
<reference evidence="2 3" key="1">
    <citation type="submission" date="2020-08" db="EMBL/GenBank/DDBJ databases">
        <title>The Agave Microbiome: Exploring the role of microbial communities in plant adaptations to desert environments.</title>
        <authorList>
            <person name="Partida-Martinez L.P."/>
        </authorList>
    </citation>
    <scope>NUCLEOTIDE SEQUENCE [LARGE SCALE GENOMIC DNA]</scope>
    <source>
        <strain evidence="2 3">AT2.18</strain>
    </source>
</reference>
<dbReference type="Proteomes" id="UP000550501">
    <property type="component" value="Unassembled WGS sequence"/>
</dbReference>
<gene>
    <name evidence="2" type="ORF">FHR72_000600</name>
</gene>
<dbReference type="InterPro" id="IPR015947">
    <property type="entry name" value="PUA-like_sf"/>
</dbReference>